<dbReference type="InterPro" id="IPR011063">
    <property type="entry name" value="TilS/TtcA_N"/>
</dbReference>
<evidence type="ECO:0000259" key="9">
    <source>
        <dbReference type="SMART" id="SM00977"/>
    </source>
</evidence>
<keyword evidence="2 8" id="KW-0963">Cytoplasm</keyword>
<dbReference type="InterPro" id="IPR012796">
    <property type="entry name" value="Lysidine-tRNA-synth_C"/>
</dbReference>
<comment type="similarity">
    <text evidence="8">Belongs to the tRNA(Ile)-lysidine synthase family.</text>
</comment>
<dbReference type="PANTHER" id="PTHR43033:SF1">
    <property type="entry name" value="TRNA(ILE)-LYSIDINE SYNTHASE-RELATED"/>
    <property type="match status" value="1"/>
</dbReference>
<dbReference type="HAMAP" id="MF_01161">
    <property type="entry name" value="tRNA_Ile_lys_synt"/>
    <property type="match status" value="1"/>
</dbReference>
<dbReference type="NCBIfam" id="TIGR02432">
    <property type="entry name" value="lysidine_TilS_N"/>
    <property type="match status" value="1"/>
</dbReference>
<evidence type="ECO:0000256" key="1">
    <source>
        <dbReference type="ARBA" id="ARBA00004496"/>
    </source>
</evidence>
<dbReference type="CDD" id="cd01992">
    <property type="entry name" value="TilS_N"/>
    <property type="match status" value="1"/>
</dbReference>
<dbReference type="SMART" id="SM00977">
    <property type="entry name" value="TilS_C"/>
    <property type="match status" value="1"/>
</dbReference>
<dbReference type="InterPro" id="IPR014729">
    <property type="entry name" value="Rossmann-like_a/b/a_fold"/>
</dbReference>
<keyword evidence="4 8" id="KW-0819">tRNA processing</keyword>
<dbReference type="GO" id="GO:0005737">
    <property type="term" value="C:cytoplasm"/>
    <property type="evidence" value="ECO:0007669"/>
    <property type="project" value="UniProtKB-SubCell"/>
</dbReference>
<dbReference type="EC" id="6.3.4.19" evidence="8"/>
<evidence type="ECO:0000256" key="8">
    <source>
        <dbReference type="HAMAP-Rule" id="MF_01161"/>
    </source>
</evidence>
<comment type="domain">
    <text evidence="8">The N-terminal region contains the highly conserved SGGXDS motif, predicted to be a P-loop motif involved in ATP binding.</text>
</comment>
<comment type="function">
    <text evidence="8">Ligates lysine onto the cytidine present at position 34 of the AUA codon-specific tRNA(Ile) that contains the anticodon CAU, in an ATP-dependent manner. Cytidine is converted to lysidine, thus changing the amino acid specificity of the tRNA from methionine to isoleucine.</text>
</comment>
<dbReference type="GO" id="GO:0032267">
    <property type="term" value="F:tRNA(Ile)-lysidine synthase activity"/>
    <property type="evidence" value="ECO:0007669"/>
    <property type="project" value="UniProtKB-EC"/>
</dbReference>
<dbReference type="GO" id="GO:0006400">
    <property type="term" value="P:tRNA modification"/>
    <property type="evidence" value="ECO:0007669"/>
    <property type="project" value="UniProtKB-UniRule"/>
</dbReference>
<feature type="domain" description="Lysidine-tRNA(Ile) synthetase C-terminal" evidence="9">
    <location>
        <begin position="368"/>
        <end position="440"/>
    </location>
</feature>
<dbReference type="Gene3D" id="3.40.50.620">
    <property type="entry name" value="HUPs"/>
    <property type="match status" value="1"/>
</dbReference>
<keyword evidence="3 8" id="KW-0436">Ligase</keyword>
<evidence type="ECO:0000313" key="10">
    <source>
        <dbReference type="EMBL" id="RAJ79369.1"/>
    </source>
</evidence>
<dbReference type="Pfam" id="PF01171">
    <property type="entry name" value="ATP_bind_3"/>
    <property type="match status" value="1"/>
</dbReference>
<dbReference type="Proteomes" id="UP000249819">
    <property type="component" value="Unassembled WGS sequence"/>
</dbReference>
<dbReference type="RefSeq" id="WP_111593813.1">
    <property type="nucleotide sequence ID" value="NZ_QLMA01000006.1"/>
</dbReference>
<dbReference type="InterPro" id="IPR012094">
    <property type="entry name" value="tRNA_Ile_lys_synt"/>
</dbReference>
<evidence type="ECO:0000256" key="6">
    <source>
        <dbReference type="ARBA" id="ARBA00022840"/>
    </source>
</evidence>
<keyword evidence="11" id="KW-1185">Reference proteome</keyword>
<dbReference type="SUPFAM" id="SSF52402">
    <property type="entry name" value="Adenine nucleotide alpha hydrolases-like"/>
    <property type="match status" value="1"/>
</dbReference>
<evidence type="ECO:0000256" key="4">
    <source>
        <dbReference type="ARBA" id="ARBA00022694"/>
    </source>
</evidence>
<sequence length="444" mass="50761">MPHQLLNNFLNFIKEHLLFDPSQKILLAVSGGVDSMVMACLFKEAGLPAGIAHCNFQLRDEESVRDETFVKELAAKLELPLHEVRFDTTEYAATHKVSIQIAARELRYQWLEEIRATNGYAYIATAHHLQDSVETALMNFVKGTGIAGLHGILPKTDKIIRPLLFAEKDTLIAWAVRRQLSYVEDSSNATDKYTRNFFRHHVIPVMQESMPAAVKNMAASIEKMKEAEILYQEALQRHRKALLSKSGDNWMIPVLKMKKAVPLQTIAWEIFREFGCSSAQLPQVLGLLDSESGKFVETATHRIIRNRAWLLITALQEDNAPVIVISEDQGHVHFAGGQLQLRLQEPNGTIPQSADIAWMDASQVHFPVILRKWKQGDYFYPLGMRKKKKLSRFFIDQKLSLPEKEQVWVLESQKRIIWVIGMRIDDRVKMLPSTEKILSIQRTK</sequence>
<keyword evidence="6 8" id="KW-0067">ATP-binding</keyword>
<evidence type="ECO:0000256" key="3">
    <source>
        <dbReference type="ARBA" id="ARBA00022598"/>
    </source>
</evidence>
<comment type="catalytic activity">
    <reaction evidence="7 8">
        <text>cytidine(34) in tRNA(Ile2) + L-lysine + ATP = lysidine(34) in tRNA(Ile2) + AMP + diphosphate + H(+)</text>
        <dbReference type="Rhea" id="RHEA:43744"/>
        <dbReference type="Rhea" id="RHEA-COMP:10625"/>
        <dbReference type="Rhea" id="RHEA-COMP:10670"/>
        <dbReference type="ChEBI" id="CHEBI:15378"/>
        <dbReference type="ChEBI" id="CHEBI:30616"/>
        <dbReference type="ChEBI" id="CHEBI:32551"/>
        <dbReference type="ChEBI" id="CHEBI:33019"/>
        <dbReference type="ChEBI" id="CHEBI:82748"/>
        <dbReference type="ChEBI" id="CHEBI:83665"/>
        <dbReference type="ChEBI" id="CHEBI:456215"/>
        <dbReference type="EC" id="6.3.4.19"/>
    </reaction>
</comment>
<dbReference type="OrthoDB" id="9807403at2"/>
<feature type="binding site" evidence="8">
    <location>
        <begin position="30"/>
        <end position="35"/>
    </location>
    <ligand>
        <name>ATP</name>
        <dbReference type="ChEBI" id="CHEBI:30616"/>
    </ligand>
</feature>
<gene>
    <name evidence="8" type="primary">tilS</name>
    <name evidence="10" type="ORF">CLV59_106435</name>
</gene>
<dbReference type="PANTHER" id="PTHR43033">
    <property type="entry name" value="TRNA(ILE)-LYSIDINE SYNTHASE-RELATED"/>
    <property type="match status" value="1"/>
</dbReference>
<dbReference type="GO" id="GO:0005524">
    <property type="term" value="F:ATP binding"/>
    <property type="evidence" value="ECO:0007669"/>
    <property type="project" value="UniProtKB-UniRule"/>
</dbReference>
<dbReference type="InterPro" id="IPR012795">
    <property type="entry name" value="tRNA_Ile_lys_synt_N"/>
</dbReference>
<dbReference type="EMBL" id="QLMA01000006">
    <property type="protein sequence ID" value="RAJ79369.1"/>
    <property type="molecule type" value="Genomic_DNA"/>
</dbReference>
<protein>
    <recommendedName>
        <fullName evidence="8">tRNA(Ile)-lysidine synthase</fullName>
        <ecNumber evidence="8">6.3.4.19</ecNumber>
    </recommendedName>
    <alternativeName>
        <fullName evidence="8">tRNA(Ile)-2-lysyl-cytidine synthase</fullName>
    </alternativeName>
    <alternativeName>
        <fullName evidence="8">tRNA(Ile)-lysidine synthetase</fullName>
    </alternativeName>
</protein>
<proteinExistence type="inferred from homology"/>
<keyword evidence="5 8" id="KW-0547">Nucleotide-binding</keyword>
<evidence type="ECO:0000313" key="11">
    <source>
        <dbReference type="Proteomes" id="UP000249819"/>
    </source>
</evidence>
<evidence type="ECO:0000256" key="5">
    <source>
        <dbReference type="ARBA" id="ARBA00022741"/>
    </source>
</evidence>
<dbReference type="SUPFAM" id="SSF56037">
    <property type="entry name" value="PheT/TilS domain"/>
    <property type="match status" value="1"/>
</dbReference>
<evidence type="ECO:0000256" key="7">
    <source>
        <dbReference type="ARBA" id="ARBA00048539"/>
    </source>
</evidence>
<dbReference type="NCBIfam" id="TIGR02433">
    <property type="entry name" value="lysidine_TilS_C"/>
    <property type="match status" value="1"/>
</dbReference>
<dbReference type="AlphaFoldDB" id="A0A327VTX4"/>
<name>A0A327VTX4_9BACT</name>
<reference evidence="10 11" key="1">
    <citation type="submission" date="2018-06" db="EMBL/GenBank/DDBJ databases">
        <title>Genomic Encyclopedia of Archaeal and Bacterial Type Strains, Phase II (KMG-II): from individual species to whole genera.</title>
        <authorList>
            <person name="Goeker M."/>
        </authorList>
    </citation>
    <scope>NUCLEOTIDE SEQUENCE [LARGE SCALE GENOMIC DNA]</scope>
    <source>
        <strain evidence="10 11">DSM 29821</strain>
    </source>
</reference>
<comment type="caution">
    <text evidence="10">The sequence shown here is derived from an EMBL/GenBank/DDBJ whole genome shotgun (WGS) entry which is preliminary data.</text>
</comment>
<organism evidence="10 11">
    <name type="scientific">Chitinophaga dinghuensis</name>
    <dbReference type="NCBI Taxonomy" id="1539050"/>
    <lineage>
        <taxon>Bacteria</taxon>
        <taxon>Pseudomonadati</taxon>
        <taxon>Bacteroidota</taxon>
        <taxon>Chitinophagia</taxon>
        <taxon>Chitinophagales</taxon>
        <taxon>Chitinophagaceae</taxon>
        <taxon>Chitinophaga</taxon>
    </lineage>
</organism>
<comment type="subcellular location">
    <subcellularLocation>
        <location evidence="1 8">Cytoplasm</location>
    </subcellularLocation>
</comment>
<dbReference type="Pfam" id="PF11734">
    <property type="entry name" value="TilS_C"/>
    <property type="match status" value="1"/>
</dbReference>
<evidence type="ECO:0000256" key="2">
    <source>
        <dbReference type="ARBA" id="ARBA00022490"/>
    </source>
</evidence>
<accession>A0A327VTX4</accession>